<reference evidence="3 4" key="1">
    <citation type="submission" date="2016-03" db="EMBL/GenBank/DDBJ databases">
        <title>EvidentialGene: Evidence-directed Construction of Genes on Genomes.</title>
        <authorList>
            <person name="Gilbert D.G."/>
            <person name="Choi J.-H."/>
            <person name="Mockaitis K."/>
            <person name="Colbourne J."/>
            <person name="Pfrender M."/>
        </authorList>
    </citation>
    <scope>NUCLEOTIDE SEQUENCE [LARGE SCALE GENOMIC DNA]</scope>
    <source>
        <strain evidence="3 4">Xinb3</strain>
        <tissue evidence="3">Complete organism</tissue>
    </source>
</reference>
<gene>
    <name evidence="3" type="ORF">APZ42_031186</name>
</gene>
<dbReference type="CDD" id="cd00303">
    <property type="entry name" value="retropepsin_like"/>
    <property type="match status" value="1"/>
</dbReference>
<dbReference type="PROSITE" id="PS50158">
    <property type="entry name" value="ZF_CCHC"/>
    <property type="match status" value="1"/>
</dbReference>
<dbReference type="GO" id="GO:0003676">
    <property type="term" value="F:nucleic acid binding"/>
    <property type="evidence" value="ECO:0007669"/>
    <property type="project" value="InterPro"/>
</dbReference>
<dbReference type="STRING" id="35525.A0A164N2R3"/>
<evidence type="ECO:0000313" key="3">
    <source>
        <dbReference type="EMBL" id="KZS05596.1"/>
    </source>
</evidence>
<sequence length="505" mass="54988">MGQGGLRGRTPDGKVMCYGCEGIGHIRRDCSSSQREGGAQQQQQQQVRFAGKGKQIIGLVGTEHVDAEVLAWPILKIDIQRMVVLDVFCRGKRVAAVIDTGAGVSVCSPKLVRELGITVTPRRANRLVSVDGKEIHSVGAAMLSVSDGRMTGEGEALVLDGDIDLLLGKDMLEKLETRMKIWTIPEIFIRDIAIGALAEEMMEEAPKLVVQKGCWVPPRLMKVVASQPLDLKGFGECALVEPSQALQRTKRVSTGMVLVSGVGTIGQMAITNLSDHKQWVEEGTVLGISEPVTEIKEGHTPVAVATAGAEKKLLREHEFLSRIGEGLMPTDREKPPLNTKAEFDSVATKSILTFICCRTANFDTHLVMGDDTITVTGGEQSIRGVENAKDGGLAKATETLSVKSLQEGDVYDSICPLKVNAIKWKIRGHCTHKSKITSYESGKGKPGTMMSYDFEDGSGKQIKVVVFNDAIRMLDQEVVVGKNYAISKELVQKRFCRNGFWLLQL</sequence>
<protein>
    <recommendedName>
        <fullName evidence="2">CCHC-type domain-containing protein</fullName>
    </recommendedName>
</protein>
<dbReference type="InterPro" id="IPR012340">
    <property type="entry name" value="NA-bd_OB-fold"/>
</dbReference>
<evidence type="ECO:0000313" key="4">
    <source>
        <dbReference type="Proteomes" id="UP000076858"/>
    </source>
</evidence>
<keyword evidence="4" id="KW-1185">Reference proteome</keyword>
<dbReference type="EMBL" id="LRGB01002894">
    <property type="protein sequence ID" value="KZS05596.1"/>
    <property type="molecule type" value="Genomic_DNA"/>
</dbReference>
<dbReference type="InterPro" id="IPR036875">
    <property type="entry name" value="Znf_CCHC_sf"/>
</dbReference>
<dbReference type="Gene3D" id="2.40.70.10">
    <property type="entry name" value="Acid Proteases"/>
    <property type="match status" value="1"/>
</dbReference>
<evidence type="ECO:0000259" key="2">
    <source>
        <dbReference type="PROSITE" id="PS50158"/>
    </source>
</evidence>
<feature type="domain" description="CCHC-type" evidence="2">
    <location>
        <begin position="17"/>
        <end position="30"/>
    </location>
</feature>
<dbReference type="OrthoDB" id="1751331at2759"/>
<dbReference type="GO" id="GO:0008270">
    <property type="term" value="F:zinc ion binding"/>
    <property type="evidence" value="ECO:0007669"/>
    <property type="project" value="UniProtKB-KW"/>
</dbReference>
<dbReference type="SUPFAM" id="SSF57756">
    <property type="entry name" value="Retrovirus zinc finger-like domains"/>
    <property type="match status" value="1"/>
</dbReference>
<accession>A0A164N2R3</accession>
<dbReference type="Proteomes" id="UP000076858">
    <property type="component" value="Unassembled WGS sequence"/>
</dbReference>
<dbReference type="InterPro" id="IPR021109">
    <property type="entry name" value="Peptidase_aspartic_dom_sf"/>
</dbReference>
<keyword evidence="1" id="KW-0863">Zinc-finger</keyword>
<proteinExistence type="predicted"/>
<dbReference type="Gene3D" id="2.40.50.140">
    <property type="entry name" value="Nucleic acid-binding proteins"/>
    <property type="match status" value="1"/>
</dbReference>
<dbReference type="SUPFAM" id="SSF50249">
    <property type="entry name" value="Nucleic acid-binding proteins"/>
    <property type="match status" value="1"/>
</dbReference>
<organism evidence="3 4">
    <name type="scientific">Daphnia magna</name>
    <dbReference type="NCBI Taxonomy" id="35525"/>
    <lineage>
        <taxon>Eukaryota</taxon>
        <taxon>Metazoa</taxon>
        <taxon>Ecdysozoa</taxon>
        <taxon>Arthropoda</taxon>
        <taxon>Crustacea</taxon>
        <taxon>Branchiopoda</taxon>
        <taxon>Diplostraca</taxon>
        <taxon>Cladocera</taxon>
        <taxon>Anomopoda</taxon>
        <taxon>Daphniidae</taxon>
        <taxon>Daphnia</taxon>
    </lineage>
</organism>
<evidence type="ECO:0000256" key="1">
    <source>
        <dbReference type="PROSITE-ProRule" id="PRU00047"/>
    </source>
</evidence>
<dbReference type="SUPFAM" id="SSF50630">
    <property type="entry name" value="Acid proteases"/>
    <property type="match status" value="1"/>
</dbReference>
<dbReference type="InterPro" id="IPR001878">
    <property type="entry name" value="Znf_CCHC"/>
</dbReference>
<name>A0A164N2R3_9CRUS</name>
<dbReference type="AlphaFoldDB" id="A0A164N2R3"/>
<comment type="caution">
    <text evidence="3">The sequence shown here is derived from an EMBL/GenBank/DDBJ whole genome shotgun (WGS) entry which is preliminary data.</text>
</comment>
<keyword evidence="1" id="KW-0479">Metal-binding</keyword>
<keyword evidence="1" id="KW-0862">Zinc</keyword>
<dbReference type="Pfam" id="PF13650">
    <property type="entry name" value="Asp_protease_2"/>
    <property type="match status" value="1"/>
</dbReference>